<accession>A0A1B9GZB0</accession>
<evidence type="ECO:0000256" key="1">
    <source>
        <dbReference type="SAM" id="MobiDB-lite"/>
    </source>
</evidence>
<feature type="region of interest" description="Disordered" evidence="1">
    <location>
        <begin position="175"/>
        <end position="228"/>
    </location>
</feature>
<dbReference type="AlphaFoldDB" id="A0A1B9GZB0"/>
<dbReference type="OrthoDB" id="2596969at2759"/>
<reference evidence="3" key="2">
    <citation type="submission" date="2013-12" db="EMBL/GenBank/DDBJ databases">
        <title>Evolution of pathogenesis and genome organization in the Tremellales.</title>
        <authorList>
            <person name="Cuomo C."/>
            <person name="Litvintseva A."/>
            <person name="Heitman J."/>
            <person name="Chen Y."/>
            <person name="Sun S."/>
            <person name="Springer D."/>
            <person name="Dromer F."/>
            <person name="Young S."/>
            <person name="Zeng Q."/>
            <person name="Chapman S."/>
            <person name="Gujja S."/>
            <person name="Saif S."/>
            <person name="Birren B."/>
        </authorList>
    </citation>
    <scope>NUCLEOTIDE SEQUENCE [LARGE SCALE GENOMIC DNA]</scope>
    <source>
        <strain evidence="3">BCC8398</strain>
    </source>
</reference>
<keyword evidence="3" id="KW-1185">Reference proteome</keyword>
<proteinExistence type="predicted"/>
<dbReference type="Proteomes" id="UP000092666">
    <property type="component" value="Unassembled WGS sequence"/>
</dbReference>
<feature type="region of interest" description="Disordered" evidence="1">
    <location>
        <begin position="363"/>
        <end position="385"/>
    </location>
</feature>
<feature type="compositionally biased region" description="Basic and acidic residues" evidence="1">
    <location>
        <begin position="79"/>
        <end position="89"/>
    </location>
</feature>
<feature type="region of interest" description="Disordered" evidence="1">
    <location>
        <begin position="461"/>
        <end position="547"/>
    </location>
</feature>
<feature type="compositionally biased region" description="Low complexity" evidence="1">
    <location>
        <begin position="213"/>
        <end position="228"/>
    </location>
</feature>
<feature type="compositionally biased region" description="Low complexity" evidence="1">
    <location>
        <begin position="374"/>
        <end position="385"/>
    </location>
</feature>
<organism evidence="2 3">
    <name type="scientific">Kwoniella heveanensis BCC8398</name>
    <dbReference type="NCBI Taxonomy" id="1296120"/>
    <lineage>
        <taxon>Eukaryota</taxon>
        <taxon>Fungi</taxon>
        <taxon>Dikarya</taxon>
        <taxon>Basidiomycota</taxon>
        <taxon>Agaricomycotina</taxon>
        <taxon>Tremellomycetes</taxon>
        <taxon>Tremellales</taxon>
        <taxon>Cryptococcaceae</taxon>
        <taxon>Kwoniella</taxon>
    </lineage>
</organism>
<feature type="compositionally biased region" description="Polar residues" evidence="1">
    <location>
        <begin position="175"/>
        <end position="190"/>
    </location>
</feature>
<name>A0A1B9GZB0_9TREE</name>
<evidence type="ECO:0000313" key="3">
    <source>
        <dbReference type="Proteomes" id="UP000092666"/>
    </source>
</evidence>
<feature type="compositionally biased region" description="Polar residues" evidence="1">
    <location>
        <begin position="484"/>
        <end position="510"/>
    </location>
</feature>
<gene>
    <name evidence="2" type="ORF">I316_02209</name>
</gene>
<reference evidence="2 3" key="1">
    <citation type="submission" date="2013-07" db="EMBL/GenBank/DDBJ databases">
        <title>The Genome Sequence of Cryptococcus heveanensis BCC8398.</title>
        <authorList>
            <consortium name="The Broad Institute Genome Sequencing Platform"/>
            <person name="Cuomo C."/>
            <person name="Litvintseva A."/>
            <person name="Chen Y."/>
            <person name="Heitman J."/>
            <person name="Sun S."/>
            <person name="Springer D."/>
            <person name="Dromer F."/>
            <person name="Young S.K."/>
            <person name="Zeng Q."/>
            <person name="Gargeya S."/>
            <person name="Fitzgerald M."/>
            <person name="Abouelleil A."/>
            <person name="Alvarado L."/>
            <person name="Berlin A.M."/>
            <person name="Chapman S.B."/>
            <person name="Dewar J."/>
            <person name="Goldberg J."/>
            <person name="Griggs A."/>
            <person name="Gujja S."/>
            <person name="Hansen M."/>
            <person name="Howarth C."/>
            <person name="Imamovic A."/>
            <person name="Larimer J."/>
            <person name="McCowan C."/>
            <person name="Murphy C."/>
            <person name="Pearson M."/>
            <person name="Priest M."/>
            <person name="Roberts A."/>
            <person name="Saif S."/>
            <person name="Shea T."/>
            <person name="Sykes S."/>
            <person name="Wortman J."/>
            <person name="Nusbaum C."/>
            <person name="Birren B."/>
        </authorList>
    </citation>
    <scope>NUCLEOTIDE SEQUENCE [LARGE SCALE GENOMIC DNA]</scope>
    <source>
        <strain evidence="2 3">BCC8398</strain>
    </source>
</reference>
<feature type="compositionally biased region" description="Pro residues" evidence="1">
    <location>
        <begin position="193"/>
        <end position="212"/>
    </location>
</feature>
<protein>
    <submittedName>
        <fullName evidence="2">Uncharacterized protein</fullName>
    </submittedName>
</protein>
<feature type="compositionally biased region" description="Polar residues" evidence="1">
    <location>
        <begin position="90"/>
        <end position="118"/>
    </location>
</feature>
<dbReference type="EMBL" id="KI669496">
    <property type="protein sequence ID" value="OCF36334.1"/>
    <property type="molecule type" value="Genomic_DNA"/>
</dbReference>
<sequence length="570" mass="60799">MTISTRAAASTAFPMLVGRPDPVAPADLPLLYREGHCDKPIEFDDNCVMVDTNPLSITEARIRKKVSVPSISASGDTPFLHERGDDKTTTCRSESGTGTPNSGAPYASTQKDVQAQQGSRAASVPLAAAAASISSSQPANVGRPTRRRLSLSSLINNLPAQPTTKLKAFARKLSSSPLTSFNSDNQSDLKSTPAPPIITPPSLSPSPPPPSFKPSSSRSTPKRASTMPVVPRISTSTIPSSSVRSPLTGRKFTIAEMNRDTETEIDGQVIVVHSKAPEDMAQAIHVAETILTFNNASLDQASSVCSSLTALDEDAAYSPHIPLTPQQECFVPPLNTTSFSRRAPFISRNSSFGDDLAALSEVDETDHHDRPHMPTSASAPPSPVAQSAKVCNGIWLCSRPPRSSCPTQATQVSPTLTVTNALPLQKVNRPLVVRSMSTGRLASEFDDDGRVICLSVHSDRVLKPSVSPPPPSSRSGQCWMGPGSRSTPGLLRSQTYQASKRSHTSPSEPSLNKLGLPAQASRTRSDFGKQSSTERLVRVPSSPASTMSRAVSIGSWKRKAWQMNSRSVRV</sequence>
<evidence type="ECO:0000313" key="2">
    <source>
        <dbReference type="EMBL" id="OCF36334.1"/>
    </source>
</evidence>
<feature type="region of interest" description="Disordered" evidence="1">
    <location>
        <begin position="71"/>
        <end position="120"/>
    </location>
</feature>